<proteinExistence type="predicted"/>
<dbReference type="Proteomes" id="UP000662618">
    <property type="component" value="Unassembled WGS sequence"/>
</dbReference>
<reference evidence="2" key="1">
    <citation type="submission" date="2020-12" db="EMBL/GenBank/DDBJ databases">
        <authorList>
            <person name="Rodrigo-Torres L."/>
            <person name="Arahal R. D."/>
            <person name="Lucena T."/>
        </authorList>
    </citation>
    <scope>NUCLEOTIDE SEQUENCE</scope>
    <source>
        <strain evidence="2">CECT 9390</strain>
    </source>
</reference>
<dbReference type="Pfam" id="PF01638">
    <property type="entry name" value="HxlR"/>
    <property type="match status" value="1"/>
</dbReference>
<sequence>MVLFLNKFFAEVPPKTEYTITERGKNAVEIIIILRNYGLVLMKDFGIEEK</sequence>
<evidence type="ECO:0000313" key="3">
    <source>
        <dbReference type="Proteomes" id="UP000662618"/>
    </source>
</evidence>
<dbReference type="EMBL" id="CAJIMS010000001">
    <property type="protein sequence ID" value="CAD7811972.1"/>
    <property type="molecule type" value="Genomic_DNA"/>
</dbReference>
<keyword evidence="3" id="KW-1185">Reference proteome</keyword>
<dbReference type="RefSeq" id="WP_202751599.1">
    <property type="nucleotide sequence ID" value="NZ_CAJIMS010000001.1"/>
</dbReference>
<name>A0A9N8MHS4_9FLAO</name>
<accession>A0A9N8MHS4</accession>
<dbReference type="AlphaFoldDB" id="A0A9N8MHS4"/>
<comment type="caution">
    <text evidence="2">The sequence shown here is derived from an EMBL/GenBank/DDBJ whole genome shotgun (WGS) entry which is preliminary data.</text>
</comment>
<dbReference type="InterPro" id="IPR002577">
    <property type="entry name" value="HTH_HxlR"/>
</dbReference>
<feature type="domain" description="HTH hxlR-type" evidence="1">
    <location>
        <begin position="8"/>
        <end position="38"/>
    </location>
</feature>
<protein>
    <recommendedName>
        <fullName evidence="1">HTH hxlR-type domain-containing protein</fullName>
    </recommendedName>
</protein>
<organism evidence="2 3">
    <name type="scientific">Chryseobacterium aquaeductus</name>
    <dbReference type="NCBI Taxonomy" id="2675056"/>
    <lineage>
        <taxon>Bacteria</taxon>
        <taxon>Pseudomonadati</taxon>
        <taxon>Bacteroidota</taxon>
        <taxon>Flavobacteriia</taxon>
        <taxon>Flavobacteriales</taxon>
        <taxon>Weeksellaceae</taxon>
        <taxon>Chryseobacterium group</taxon>
        <taxon>Chryseobacterium</taxon>
    </lineage>
</organism>
<evidence type="ECO:0000313" key="2">
    <source>
        <dbReference type="EMBL" id="CAD7811972.1"/>
    </source>
</evidence>
<gene>
    <name evidence="2" type="ORF">CHRY9390_02444</name>
</gene>
<evidence type="ECO:0000259" key="1">
    <source>
        <dbReference type="Pfam" id="PF01638"/>
    </source>
</evidence>